<dbReference type="VEuPathDB" id="TrichDB:TVAG_221820"/>
<dbReference type="InParanoid" id="A2E3D8"/>
<gene>
    <name evidence="1" type="ORF">TVAG_221820</name>
</gene>
<protein>
    <submittedName>
        <fullName evidence="1">Uncharacterized protein</fullName>
    </submittedName>
</protein>
<keyword evidence="2" id="KW-1185">Reference proteome</keyword>
<dbReference type="OrthoDB" id="10497777at2759"/>
<dbReference type="RefSeq" id="XP_001325052.1">
    <property type="nucleotide sequence ID" value="XM_001325017.1"/>
</dbReference>
<proteinExistence type="predicted"/>
<organism evidence="1 2">
    <name type="scientific">Trichomonas vaginalis (strain ATCC PRA-98 / G3)</name>
    <dbReference type="NCBI Taxonomy" id="412133"/>
    <lineage>
        <taxon>Eukaryota</taxon>
        <taxon>Metamonada</taxon>
        <taxon>Parabasalia</taxon>
        <taxon>Trichomonadida</taxon>
        <taxon>Trichomonadidae</taxon>
        <taxon>Trichomonas</taxon>
    </lineage>
</organism>
<dbReference type="AlphaFoldDB" id="A2E3D8"/>
<name>A2E3D8_TRIV3</name>
<sequence>MDPIQFLVNRTDLPPGIDINLVTPFLLPLPSKFSDNTAYNNKICNHYKDVSNSLQEKIPICQKMNDESVAALEEKKQKQPDPIDNQPQIRNEIILYNVLFKMFKKLDIKIEETNLGALSQQLEALKQLEILAQWLFNNPMPIIINVQRAAPRPLSKSFTSNQTLYKHYRILKIALREQISLINHSPSIFNMASENRAFLRKVVDSAMASRKANTAYFESPVIEEKLFTFFDHVNSPISRAGLIPIKVEKDTDAAIDWIRRASDTLVQLDGIQISDRKDVINVLVARYFFERTYPLFAPELHDDTIFSQTRQKIRQMNPKEAKIPLKYVNPNLLDKPVTEIFTSSSIASAPVGWMNLMEYKLCPLDVAYCIFKVHESLSIAATLQATENSKGTTSEDFYSKLPGFDDIFDLWICLVATSDIADPCGMNNFIGEWTRLPGFPQRFVACCTYLEAAVSQIKVIGGQE</sequence>
<evidence type="ECO:0000313" key="2">
    <source>
        <dbReference type="Proteomes" id="UP000001542"/>
    </source>
</evidence>
<dbReference type="KEGG" id="tva:4770797"/>
<accession>A2E3D8</accession>
<reference evidence="1" key="2">
    <citation type="journal article" date="2007" name="Science">
        <title>Draft genome sequence of the sexually transmitted pathogen Trichomonas vaginalis.</title>
        <authorList>
            <person name="Carlton J.M."/>
            <person name="Hirt R.P."/>
            <person name="Silva J.C."/>
            <person name="Delcher A.L."/>
            <person name="Schatz M."/>
            <person name="Zhao Q."/>
            <person name="Wortman J.R."/>
            <person name="Bidwell S.L."/>
            <person name="Alsmark U.C.M."/>
            <person name="Besteiro S."/>
            <person name="Sicheritz-Ponten T."/>
            <person name="Noel C.J."/>
            <person name="Dacks J.B."/>
            <person name="Foster P.G."/>
            <person name="Simillion C."/>
            <person name="Van de Peer Y."/>
            <person name="Miranda-Saavedra D."/>
            <person name="Barton G.J."/>
            <person name="Westrop G.D."/>
            <person name="Mueller S."/>
            <person name="Dessi D."/>
            <person name="Fiori P.L."/>
            <person name="Ren Q."/>
            <person name="Paulsen I."/>
            <person name="Zhang H."/>
            <person name="Bastida-Corcuera F.D."/>
            <person name="Simoes-Barbosa A."/>
            <person name="Brown M.T."/>
            <person name="Hayes R.D."/>
            <person name="Mukherjee M."/>
            <person name="Okumura C.Y."/>
            <person name="Schneider R."/>
            <person name="Smith A.J."/>
            <person name="Vanacova S."/>
            <person name="Villalvazo M."/>
            <person name="Haas B.J."/>
            <person name="Pertea M."/>
            <person name="Feldblyum T.V."/>
            <person name="Utterback T.R."/>
            <person name="Shu C.L."/>
            <person name="Osoegawa K."/>
            <person name="de Jong P.J."/>
            <person name="Hrdy I."/>
            <person name="Horvathova L."/>
            <person name="Zubacova Z."/>
            <person name="Dolezal P."/>
            <person name="Malik S.B."/>
            <person name="Logsdon J.M. Jr."/>
            <person name="Henze K."/>
            <person name="Gupta A."/>
            <person name="Wang C.C."/>
            <person name="Dunne R.L."/>
            <person name="Upcroft J.A."/>
            <person name="Upcroft P."/>
            <person name="White O."/>
            <person name="Salzberg S.L."/>
            <person name="Tang P."/>
            <person name="Chiu C.-H."/>
            <person name="Lee Y.-S."/>
            <person name="Embley T.M."/>
            <person name="Coombs G.H."/>
            <person name="Mottram J.C."/>
            <person name="Tachezy J."/>
            <person name="Fraser-Liggett C.M."/>
            <person name="Johnson P.J."/>
        </authorList>
    </citation>
    <scope>NUCLEOTIDE SEQUENCE [LARGE SCALE GENOMIC DNA]</scope>
    <source>
        <strain evidence="1">G3</strain>
    </source>
</reference>
<evidence type="ECO:0000313" key="1">
    <source>
        <dbReference type="EMBL" id="EAY12829.1"/>
    </source>
</evidence>
<dbReference type="VEuPathDB" id="TrichDB:TVAGG3_0969830"/>
<reference evidence="1" key="1">
    <citation type="submission" date="2006-10" db="EMBL/GenBank/DDBJ databases">
        <authorList>
            <person name="Amadeo P."/>
            <person name="Zhao Q."/>
            <person name="Wortman J."/>
            <person name="Fraser-Liggett C."/>
            <person name="Carlton J."/>
        </authorList>
    </citation>
    <scope>NUCLEOTIDE SEQUENCE</scope>
    <source>
        <strain evidence="1">G3</strain>
    </source>
</reference>
<dbReference type="EMBL" id="DS113295">
    <property type="protein sequence ID" value="EAY12829.1"/>
    <property type="molecule type" value="Genomic_DNA"/>
</dbReference>
<dbReference type="Proteomes" id="UP000001542">
    <property type="component" value="Unassembled WGS sequence"/>
</dbReference>